<accession>A0A8E2A4K0</accession>
<name>A0A8E2A4K0_9PORP</name>
<organism evidence="1 2">
    <name type="scientific">Macellibacteroides fermentans</name>
    <dbReference type="NCBI Taxonomy" id="879969"/>
    <lineage>
        <taxon>Bacteria</taxon>
        <taxon>Pseudomonadati</taxon>
        <taxon>Bacteroidota</taxon>
        <taxon>Bacteroidia</taxon>
        <taxon>Bacteroidales</taxon>
        <taxon>Porphyromonadaceae</taxon>
        <taxon>Macellibacteroides</taxon>
    </lineage>
</organism>
<gene>
    <name evidence="1" type="ORF">F5613_000866</name>
</gene>
<keyword evidence="2" id="KW-1185">Reference proteome</keyword>
<evidence type="ECO:0000313" key="1">
    <source>
        <dbReference type="EMBL" id="NYI48821.1"/>
    </source>
</evidence>
<dbReference type="EMBL" id="JACCCY010000001">
    <property type="protein sequence ID" value="NYI48821.1"/>
    <property type="molecule type" value="Genomic_DNA"/>
</dbReference>
<protein>
    <submittedName>
        <fullName evidence="1">Uncharacterized protein</fullName>
    </submittedName>
</protein>
<evidence type="ECO:0000313" key="2">
    <source>
        <dbReference type="Proteomes" id="UP000574332"/>
    </source>
</evidence>
<proteinExistence type="predicted"/>
<dbReference type="AlphaFoldDB" id="A0A8E2A4K0"/>
<sequence>MSYFKIITNRAIFGWTINSSADLKIKIFIFPPLYYFFLISRSLLPISCPVIANPIKSGIAILGVSNQIRKGIINGMEACIITHHMIVIFLNRARYFPRIILILNAETATINIFTLIYFCKPVGGIKLVHI</sequence>
<comment type="caution">
    <text evidence="1">The sequence shown here is derived from an EMBL/GenBank/DDBJ whole genome shotgun (WGS) entry which is preliminary data.</text>
</comment>
<dbReference type="Proteomes" id="UP000574332">
    <property type="component" value="Unassembled WGS sequence"/>
</dbReference>
<reference evidence="1 2" key="1">
    <citation type="submission" date="2020-07" db="EMBL/GenBank/DDBJ databases">
        <title>Genomic Encyclopedia of Type Strains, Phase IV (KMG-IV): sequencing the most valuable type-strain genomes for metagenomic binning, comparative biology and taxonomic classification.</title>
        <authorList>
            <person name="Goeker M."/>
        </authorList>
    </citation>
    <scope>NUCLEOTIDE SEQUENCE [LARGE SCALE GENOMIC DNA]</scope>
    <source>
        <strain evidence="1 2">DSM 23697</strain>
    </source>
</reference>